<dbReference type="Proteomes" id="UP001163850">
    <property type="component" value="Unassembled WGS sequence"/>
</dbReference>
<organism evidence="2 3">
    <name type="scientific">Lentinula detonsa</name>
    <dbReference type="NCBI Taxonomy" id="2804962"/>
    <lineage>
        <taxon>Eukaryota</taxon>
        <taxon>Fungi</taxon>
        <taxon>Dikarya</taxon>
        <taxon>Basidiomycota</taxon>
        <taxon>Agaricomycotina</taxon>
        <taxon>Agaricomycetes</taxon>
        <taxon>Agaricomycetidae</taxon>
        <taxon>Agaricales</taxon>
        <taxon>Marasmiineae</taxon>
        <taxon>Omphalotaceae</taxon>
        <taxon>Lentinula</taxon>
    </lineage>
</organism>
<sequence>MPFGLHNNNVDDHTSRDTALGAGAGGLAGHEGHQGHTARDAAVGGFAGREAGHHGGGTASGTHGNRDGLMGAGAGAAVGHGHGHGMRDAAIGGAGGEMLGRHQGRNADNAYANDVYGGGPMAGAGAGAGVGAGVGAGAAGGGVPNKPSKMHGKVEEIEGKVERGLGKVTGNPSLGIKGEDKIISGQREQAAVGGHRQADVLEAQAAAHRNHADALHPSGGRY</sequence>
<name>A0AA38UV96_9AGAR</name>
<evidence type="ECO:0000313" key="3">
    <source>
        <dbReference type="Proteomes" id="UP001163850"/>
    </source>
</evidence>
<feature type="compositionally biased region" description="Gly residues" evidence="1">
    <location>
        <begin position="70"/>
        <end position="80"/>
    </location>
</feature>
<evidence type="ECO:0000313" key="2">
    <source>
        <dbReference type="EMBL" id="KAJ3988147.1"/>
    </source>
</evidence>
<reference evidence="2" key="1">
    <citation type="submission" date="2022-08" db="EMBL/GenBank/DDBJ databases">
        <authorList>
            <consortium name="DOE Joint Genome Institute"/>
            <person name="Min B."/>
            <person name="Riley R."/>
            <person name="Sierra-Patev S."/>
            <person name="Naranjo-Ortiz M."/>
            <person name="Looney B."/>
            <person name="Konkel Z."/>
            <person name="Slot J.C."/>
            <person name="Sakamoto Y."/>
            <person name="Steenwyk J.L."/>
            <person name="Rokas A."/>
            <person name="Carro J."/>
            <person name="Camarero S."/>
            <person name="Ferreira P."/>
            <person name="Molpeceres G."/>
            <person name="Ruiz-Duenas F.J."/>
            <person name="Serrano A."/>
            <person name="Henrissat B."/>
            <person name="Drula E."/>
            <person name="Hughes K.W."/>
            <person name="Mata J.L."/>
            <person name="Ishikawa N.K."/>
            <person name="Vargas-Isla R."/>
            <person name="Ushijima S."/>
            <person name="Smith C.A."/>
            <person name="Ahrendt S."/>
            <person name="Andreopoulos W."/>
            <person name="He G."/>
            <person name="Labutti K."/>
            <person name="Lipzen A."/>
            <person name="Ng V."/>
            <person name="Sandor L."/>
            <person name="Barry K."/>
            <person name="Martinez A.T."/>
            <person name="Xiao Y."/>
            <person name="Gibbons J.G."/>
            <person name="Terashima K."/>
            <person name="Hibbett D.S."/>
            <person name="Grigoriev I.V."/>
        </authorList>
    </citation>
    <scope>NUCLEOTIDE SEQUENCE</scope>
    <source>
        <strain evidence="2">TFB7829</strain>
    </source>
</reference>
<comment type="caution">
    <text evidence="2">The sequence shown here is derived from an EMBL/GenBank/DDBJ whole genome shotgun (WGS) entry which is preliminary data.</text>
</comment>
<dbReference type="AlphaFoldDB" id="A0AA38UV96"/>
<protein>
    <recommendedName>
        <fullName evidence="4">CsbD-like domain-containing protein</fullName>
    </recommendedName>
</protein>
<accession>A0AA38UV96</accession>
<evidence type="ECO:0008006" key="4">
    <source>
        <dbReference type="Google" id="ProtNLM"/>
    </source>
</evidence>
<feature type="compositionally biased region" description="Basic and acidic residues" evidence="1">
    <location>
        <begin position="30"/>
        <end position="39"/>
    </location>
</feature>
<proteinExistence type="predicted"/>
<feature type="region of interest" description="Disordered" evidence="1">
    <location>
        <begin position="1"/>
        <end position="82"/>
    </location>
</feature>
<dbReference type="EMBL" id="MU801913">
    <property type="protein sequence ID" value="KAJ3988147.1"/>
    <property type="molecule type" value="Genomic_DNA"/>
</dbReference>
<gene>
    <name evidence="2" type="ORF">F5890DRAFT_1493641</name>
</gene>
<evidence type="ECO:0000256" key="1">
    <source>
        <dbReference type="SAM" id="MobiDB-lite"/>
    </source>
</evidence>